<evidence type="ECO:0000256" key="1">
    <source>
        <dbReference type="ARBA" id="ARBA00006941"/>
    </source>
</evidence>
<evidence type="ECO:0000313" key="7">
    <source>
        <dbReference type="Proteomes" id="UP001217963"/>
    </source>
</evidence>
<dbReference type="OrthoDB" id="2275560at2759"/>
<proteinExistence type="inferred from homology"/>
<dbReference type="PANTHER" id="PTHR11740">
    <property type="entry name" value="CASEIN KINASE II SUBUNIT BETA"/>
    <property type="match status" value="1"/>
</dbReference>
<evidence type="ECO:0000256" key="2">
    <source>
        <dbReference type="ARBA" id="ARBA00045899"/>
    </source>
</evidence>
<keyword evidence="7" id="KW-1185">Reference proteome</keyword>
<evidence type="ECO:0000313" key="5">
    <source>
        <dbReference type="EMBL" id="WEL39692.1"/>
    </source>
</evidence>
<evidence type="ECO:0000256" key="3">
    <source>
        <dbReference type="RuleBase" id="RU361268"/>
    </source>
</evidence>
<dbReference type="Gene3D" id="1.10.1820.10">
    <property type="entry name" value="protein kinase ck2 holoenzyme, chain C, domain 1"/>
    <property type="match status" value="1"/>
</dbReference>
<dbReference type="Gene3D" id="2.20.25.20">
    <property type="match status" value="1"/>
</dbReference>
<accession>A0A9Q9C4U7</accession>
<dbReference type="InterPro" id="IPR016149">
    <property type="entry name" value="Casein_kin_II_reg-sub_N"/>
</dbReference>
<dbReference type="SMART" id="SM01085">
    <property type="entry name" value="CK_II_beta"/>
    <property type="match status" value="1"/>
</dbReference>
<dbReference type="EMBL" id="CP119071">
    <property type="protein sequence ID" value="WEL39692.1"/>
    <property type="molecule type" value="Genomic_DNA"/>
</dbReference>
<dbReference type="GO" id="GO:0005956">
    <property type="term" value="C:protein kinase CK2 complex"/>
    <property type="evidence" value="ECO:0007669"/>
    <property type="project" value="UniProtKB-UniRule"/>
</dbReference>
<reference evidence="5 7" key="2">
    <citation type="submission" date="2023-02" db="EMBL/GenBank/DDBJ databases">
        <title>Encephalitozoon hellem ATCC 50451 complete genome.</title>
        <authorList>
            <person name="Mascarenhas dos Santos A.C."/>
            <person name="Julian A.T."/>
            <person name="Pombert J.-F."/>
        </authorList>
    </citation>
    <scope>NUCLEOTIDE SEQUENCE [LARGE SCALE GENOMIC DNA]</scope>
    <source>
        <strain evidence="5 7">ATCC 50451</strain>
    </source>
</reference>
<dbReference type="GO" id="GO:0019887">
    <property type="term" value="F:protein kinase regulator activity"/>
    <property type="evidence" value="ECO:0007669"/>
    <property type="project" value="InterPro"/>
</dbReference>
<dbReference type="EMBL" id="CP075156">
    <property type="protein sequence ID" value="UTX44201.1"/>
    <property type="molecule type" value="Genomic_DNA"/>
</dbReference>
<dbReference type="FunFam" id="2.20.25.20:FF:000001">
    <property type="entry name" value="Casein kinase II subunit beta"/>
    <property type="match status" value="1"/>
</dbReference>
<dbReference type="PRINTS" id="PR00472">
    <property type="entry name" value="CASNKINASEII"/>
</dbReference>
<dbReference type="Pfam" id="PF01214">
    <property type="entry name" value="CK_II_beta"/>
    <property type="match status" value="1"/>
</dbReference>
<gene>
    <name evidence="4" type="ORF">GPU96_10g19930</name>
    <name evidence="5" type="ORF">PFJ87_10g01410</name>
</gene>
<dbReference type="AlphaFoldDB" id="A0A9Q9C4U7"/>
<organism evidence="4 6">
    <name type="scientific">Encephalitozoon hellem</name>
    <name type="common">Microsporidian parasite</name>
    <dbReference type="NCBI Taxonomy" id="27973"/>
    <lineage>
        <taxon>Eukaryota</taxon>
        <taxon>Fungi</taxon>
        <taxon>Fungi incertae sedis</taxon>
        <taxon>Microsporidia</taxon>
        <taxon>Unikaryonidae</taxon>
        <taxon>Encephalitozoon</taxon>
    </lineage>
</organism>
<dbReference type="GO" id="GO:0005737">
    <property type="term" value="C:cytoplasm"/>
    <property type="evidence" value="ECO:0007669"/>
    <property type="project" value="TreeGrafter"/>
</dbReference>
<dbReference type="Proteomes" id="UP001217963">
    <property type="component" value="Chromosome X"/>
</dbReference>
<reference evidence="4" key="1">
    <citation type="submission" date="2021-05" db="EMBL/GenBank/DDBJ databases">
        <title>Encephalitozoon hellem ATCC 50604 Complete Genome.</title>
        <authorList>
            <person name="Mascarenhas dos Santos A.C."/>
            <person name="Julian A.T."/>
            <person name="Pombert J.-F."/>
        </authorList>
    </citation>
    <scope>NUCLEOTIDE SEQUENCE</scope>
    <source>
        <strain evidence="4">ATCC 50604</strain>
    </source>
</reference>
<evidence type="ECO:0000313" key="4">
    <source>
        <dbReference type="EMBL" id="UTX44201.1"/>
    </source>
</evidence>
<keyword evidence="4" id="KW-0418">Kinase</keyword>
<sequence>MENLLEDDSENLLRMSPDEYWVGDFMHRKENHAIVRVPDEFLEDRFNIIGLDRYIKNLEEVYSSILDKGPRRGFKEESSLYYLIHQRYIFTKPGLEAILDKVMGKEYGMCPKIGCRSVGMIPVGLSDGPGKSSTKIYCHNCANVYEPRGSLRLLDGCAWGRSFPHFLILAHSYHFPSRVCEEYVPRIYGFRICSHDDNDSFSEDN</sequence>
<dbReference type="SUPFAM" id="SSF57798">
    <property type="entry name" value="Casein kinase II beta subunit"/>
    <property type="match status" value="1"/>
</dbReference>
<comment type="function">
    <text evidence="2 3">Regulatory subunit of casein kinase II/CK2. As part of the kinase complex regulates the basal catalytic activity of the alpha subunit a constitutively active serine/threonine-protein kinase that phosphorylates a large number of substrates containing acidic residues C-terminal to the phosphorylated serine or threonine.</text>
</comment>
<dbReference type="PANTHER" id="PTHR11740:SF0">
    <property type="entry name" value="CASEIN KINASE II SUBUNIT BETA"/>
    <property type="match status" value="1"/>
</dbReference>
<dbReference type="InterPro" id="IPR035991">
    <property type="entry name" value="Casein_kinase_II_beta-like"/>
</dbReference>
<dbReference type="Proteomes" id="UP001059546">
    <property type="component" value="Chromosome X"/>
</dbReference>
<protein>
    <recommendedName>
        <fullName evidence="3">Casein kinase II subunit beta</fullName>
        <shortName evidence="3">CK II beta</shortName>
    </recommendedName>
</protein>
<name>A0A9Q9C4U7_ENCHE</name>
<dbReference type="GO" id="GO:0016301">
    <property type="term" value="F:kinase activity"/>
    <property type="evidence" value="ECO:0007669"/>
    <property type="project" value="UniProtKB-KW"/>
</dbReference>
<comment type="subunit">
    <text evidence="3">Tetramer of two alpha and two beta subunits.</text>
</comment>
<evidence type="ECO:0000313" key="6">
    <source>
        <dbReference type="Proteomes" id="UP001059546"/>
    </source>
</evidence>
<keyword evidence="4" id="KW-0808">Transferase</keyword>
<comment type="similarity">
    <text evidence="1 3">Belongs to the casein kinase 2 subunit beta family.</text>
</comment>
<dbReference type="InterPro" id="IPR000704">
    <property type="entry name" value="Casein_kinase_II_reg-sub"/>
</dbReference>